<evidence type="ECO:0000313" key="4">
    <source>
        <dbReference type="Proteomes" id="UP001526426"/>
    </source>
</evidence>
<evidence type="ECO:0000313" key="3">
    <source>
        <dbReference type="EMBL" id="MCW6035442.1"/>
    </source>
</evidence>
<dbReference type="RefSeq" id="WP_265263127.1">
    <property type="nucleotide sequence ID" value="NZ_JAIHOM010000013.1"/>
</dbReference>
<gene>
    <name evidence="3" type="ORF">K4A83_04010</name>
</gene>
<dbReference type="EMBL" id="JAIHOM010000013">
    <property type="protein sequence ID" value="MCW6035442.1"/>
    <property type="molecule type" value="Genomic_DNA"/>
</dbReference>
<evidence type="ECO:0000256" key="1">
    <source>
        <dbReference type="SAM" id="MobiDB-lite"/>
    </source>
</evidence>
<comment type="caution">
    <text evidence="3">The sequence shown here is derived from an EMBL/GenBank/DDBJ whole genome shotgun (WGS) entry which is preliminary data.</text>
</comment>
<organism evidence="3 4">
    <name type="scientific">Spirulina subsalsa FACHB-351</name>
    <dbReference type="NCBI Taxonomy" id="234711"/>
    <lineage>
        <taxon>Bacteria</taxon>
        <taxon>Bacillati</taxon>
        <taxon>Cyanobacteriota</taxon>
        <taxon>Cyanophyceae</taxon>
        <taxon>Spirulinales</taxon>
        <taxon>Spirulinaceae</taxon>
        <taxon>Spirulina</taxon>
    </lineage>
</organism>
<feature type="compositionally biased region" description="Pro residues" evidence="1">
    <location>
        <begin position="457"/>
        <end position="473"/>
    </location>
</feature>
<dbReference type="Proteomes" id="UP001526426">
    <property type="component" value="Unassembled WGS sequence"/>
</dbReference>
<reference evidence="3 4" key="1">
    <citation type="submission" date="2021-08" db="EMBL/GenBank/DDBJ databases">
        <title>Draft genome sequence of Spirulina subsalsa with high tolerance to salinity and hype-accumulation of phycocyanin.</title>
        <authorList>
            <person name="Pei H."/>
            <person name="Jiang L."/>
        </authorList>
    </citation>
    <scope>NUCLEOTIDE SEQUENCE [LARGE SCALE GENOMIC DNA]</scope>
    <source>
        <strain evidence="3 4">FACHB-351</strain>
    </source>
</reference>
<keyword evidence="2" id="KW-0732">Signal</keyword>
<feature type="compositionally biased region" description="Acidic residues" evidence="1">
    <location>
        <begin position="699"/>
        <end position="766"/>
    </location>
</feature>
<feature type="chain" id="PRO_5047060800" evidence="2">
    <location>
        <begin position="29"/>
        <end position="853"/>
    </location>
</feature>
<evidence type="ECO:0000256" key="2">
    <source>
        <dbReference type="SAM" id="SignalP"/>
    </source>
</evidence>
<name>A0ABT3L2N1_9CYAN</name>
<feature type="region of interest" description="Disordered" evidence="1">
    <location>
        <begin position="609"/>
        <end position="799"/>
    </location>
</feature>
<keyword evidence="4" id="KW-1185">Reference proteome</keyword>
<sequence>MMIDNRYRAALYIGLTVGSMCAIAPAQAQIPVTGGNLAGEAAFFVPSADGAIRLFDLNLNELKIESPNGVLTNPAFVPTAASFDDRGTVGEIESGDRGLIQGQLSGIAFTPQGMLVPFINRDTILSFTLTNFSDSPLDIPGTLIRPEVIGASPLIFLPNAGEVSLADDSSDRFIADPGNLQVGEFEADINAGLIDLPASLTLVNSREFRLPEPETLVRRIRFEFEGKDLEAGEYDLEFAEDGLNFLGAANRTFRIQSVGTRGEREFKVRGNVGYLDIHIPGVSNDVDGEINLSRDLDSFRIKTENRGVRGITSIFGQGAIAFSGEEGEVSFEFKQGNTTITGEGEDGVNFYATAGLTPFRRTVDLTEFRYYNPVDDENLTLVYNITNPTIVTGSDLQIGSSVVRFFDDGTLRFRRSGGTFVTLSRNTSFSDLGITFSPQPTPPPQGGSSVVVITQPSSPPTPTPSSPSAPPAPTLEQTLQVFITTFLVNAPNTLSLFNTSSNLSVFNLSDASGTAQVNYEILQSVQFNARNIRPGRVKVRSVNNRGASYLVATRSDRGRAVGLRGFQQIGPNSRIFPGLVGLNELSPEQVEEITSLLGVDDNIPIESETGLTELDSSPDDFEGELETSPEDDLEAPETPAVDDDTLEEVEIELEFTPEEVEGELETSPEDDLEAPETPTVEDDTLEEVETQTGLTELDLTPDDFEGELETSPEDDLEAPETPTVEDDSSLEEIEGELETSPEDDLEALETPTVEEDSSLEEIEGELETTAVEPVESSDAAVMTEDTISEEVPEELETSAVEEEDALETLSLDDDSLNVAEPELETPASQFTEMMGLREISLEDLPELKPLLAK</sequence>
<feature type="compositionally biased region" description="Acidic residues" evidence="1">
    <location>
        <begin position="616"/>
        <end position="689"/>
    </location>
</feature>
<feature type="region of interest" description="Disordered" evidence="1">
    <location>
        <begin position="436"/>
        <end position="473"/>
    </location>
</feature>
<feature type="compositionally biased region" description="Acidic residues" evidence="1">
    <location>
        <begin position="786"/>
        <end position="799"/>
    </location>
</feature>
<proteinExistence type="predicted"/>
<feature type="signal peptide" evidence="2">
    <location>
        <begin position="1"/>
        <end position="28"/>
    </location>
</feature>
<accession>A0ABT3L2N1</accession>
<protein>
    <submittedName>
        <fullName evidence="3">Uncharacterized protein</fullName>
    </submittedName>
</protein>